<dbReference type="InterPro" id="IPR009078">
    <property type="entry name" value="Ferritin-like_SF"/>
</dbReference>
<dbReference type="AlphaFoldDB" id="A0A183SC55"/>
<comment type="similarity">
    <text evidence="1">Belongs to the ribonucleoside diphosphate reductase small chain family.</text>
</comment>
<dbReference type="GO" id="GO:0009263">
    <property type="term" value="P:deoxyribonucleotide biosynthetic process"/>
    <property type="evidence" value="ECO:0007669"/>
    <property type="project" value="InterPro"/>
</dbReference>
<dbReference type="InterPro" id="IPR000358">
    <property type="entry name" value="RNR_small_fam"/>
</dbReference>
<evidence type="ECO:0000313" key="2">
    <source>
        <dbReference type="WBParaSite" id="SSLN_0000187001-mRNA-1"/>
    </source>
</evidence>
<proteinExistence type="inferred from homology"/>
<dbReference type="GO" id="GO:0005829">
    <property type="term" value="C:cytosol"/>
    <property type="evidence" value="ECO:0007669"/>
    <property type="project" value="TreeGrafter"/>
</dbReference>
<sequence length="272" mass="31429">LVVNPRRFVIMPIMKADRRREHLISYVLAFFAANDGIVNENLVERFSKEVQIPKPVASMASRLQSKIFTRRCILSSSTCILMTQSNGTSSGSYFVFSDFLFNAVQTLPCVKKKADWALKWIGDSKSTFPERRVAFATVEGVFLFRKRDLMPGLTFSNELISRDEGLHMDFACLLLKHIRNKPYKERVKKIMRDAVDIEVEFLTDALPVDLIGMNCRLRAQFILFLADRLLTELGFEKKSIVRQTHSISWKTYIWKERLNLLRNALVNASRLQ</sequence>
<dbReference type="InterPro" id="IPR012348">
    <property type="entry name" value="RNR-like"/>
</dbReference>
<dbReference type="Gene3D" id="1.10.620.20">
    <property type="entry name" value="Ribonucleotide Reductase, subunit A"/>
    <property type="match status" value="1"/>
</dbReference>
<evidence type="ECO:0000256" key="1">
    <source>
        <dbReference type="ARBA" id="ARBA00009303"/>
    </source>
</evidence>
<accession>A0A183SC55</accession>
<protein>
    <submittedName>
        <fullName evidence="2">Ribonucleoside-diphosphate reductase</fullName>
    </submittedName>
</protein>
<name>A0A183SC55_SCHSO</name>
<dbReference type="PANTHER" id="PTHR23409">
    <property type="entry name" value="RIBONUCLEOSIDE-DIPHOSPHATE REDUCTASE SMALL CHAIN"/>
    <property type="match status" value="1"/>
</dbReference>
<organism evidence="2">
    <name type="scientific">Schistocephalus solidus</name>
    <name type="common">Tapeworm</name>
    <dbReference type="NCBI Taxonomy" id="70667"/>
    <lineage>
        <taxon>Eukaryota</taxon>
        <taxon>Metazoa</taxon>
        <taxon>Spiralia</taxon>
        <taxon>Lophotrochozoa</taxon>
        <taxon>Platyhelminthes</taxon>
        <taxon>Cestoda</taxon>
        <taxon>Eucestoda</taxon>
        <taxon>Diphyllobothriidea</taxon>
        <taxon>Diphyllobothriidae</taxon>
        <taxon>Schistocephalus</taxon>
    </lineage>
</organism>
<dbReference type="InterPro" id="IPR033909">
    <property type="entry name" value="RNR_small"/>
</dbReference>
<dbReference type="Pfam" id="PF00268">
    <property type="entry name" value="Ribonuc_red_sm"/>
    <property type="match status" value="1"/>
</dbReference>
<dbReference type="SUPFAM" id="SSF47240">
    <property type="entry name" value="Ferritin-like"/>
    <property type="match status" value="1"/>
</dbReference>
<reference evidence="2" key="1">
    <citation type="submission" date="2016-06" db="UniProtKB">
        <authorList>
            <consortium name="WormBaseParasite"/>
        </authorList>
    </citation>
    <scope>IDENTIFICATION</scope>
</reference>
<dbReference type="GO" id="GO:0004748">
    <property type="term" value="F:ribonucleoside-diphosphate reductase activity, thioredoxin disulfide as acceptor"/>
    <property type="evidence" value="ECO:0007669"/>
    <property type="project" value="TreeGrafter"/>
</dbReference>
<dbReference type="WBParaSite" id="SSLN_0000187001-mRNA-1">
    <property type="protein sequence ID" value="SSLN_0000187001-mRNA-1"/>
    <property type="gene ID" value="SSLN_0000187001"/>
</dbReference>
<dbReference type="CDD" id="cd01049">
    <property type="entry name" value="RNRR2"/>
    <property type="match status" value="1"/>
</dbReference>
<dbReference type="PANTHER" id="PTHR23409:SF18">
    <property type="entry name" value="RIBONUCLEOSIDE-DIPHOSPHATE REDUCTASE SUBUNIT M2"/>
    <property type="match status" value="1"/>
</dbReference>